<reference evidence="2" key="1">
    <citation type="submission" date="2021-06" db="EMBL/GenBank/DDBJ databases">
        <authorList>
            <person name="Kallberg Y."/>
            <person name="Tangrot J."/>
            <person name="Rosling A."/>
        </authorList>
    </citation>
    <scope>NUCLEOTIDE SEQUENCE</scope>
    <source>
        <strain evidence="2">MT106</strain>
    </source>
</reference>
<evidence type="ECO:0000256" key="1">
    <source>
        <dbReference type="SAM" id="MobiDB-lite"/>
    </source>
</evidence>
<feature type="region of interest" description="Disordered" evidence="1">
    <location>
        <begin position="15"/>
        <end position="51"/>
    </location>
</feature>
<dbReference type="OrthoDB" id="2436819at2759"/>
<organism evidence="2 3">
    <name type="scientific">Ambispora gerdemannii</name>
    <dbReference type="NCBI Taxonomy" id="144530"/>
    <lineage>
        <taxon>Eukaryota</taxon>
        <taxon>Fungi</taxon>
        <taxon>Fungi incertae sedis</taxon>
        <taxon>Mucoromycota</taxon>
        <taxon>Glomeromycotina</taxon>
        <taxon>Glomeromycetes</taxon>
        <taxon>Archaeosporales</taxon>
        <taxon>Ambisporaceae</taxon>
        <taxon>Ambispora</taxon>
    </lineage>
</organism>
<evidence type="ECO:0000313" key="3">
    <source>
        <dbReference type="Proteomes" id="UP000789831"/>
    </source>
</evidence>
<protein>
    <submittedName>
        <fullName evidence="2">12566_t:CDS:1</fullName>
    </submittedName>
</protein>
<sequence>MINTPAMVLQNPKVVSTKGRPSGITNRQETNSTRRDPSGFELRGTLVLLNH</sequence>
<dbReference type="EMBL" id="CAJVPL010002100">
    <property type="protein sequence ID" value="CAG8599308.1"/>
    <property type="molecule type" value="Genomic_DNA"/>
</dbReference>
<gene>
    <name evidence="2" type="ORF">AGERDE_LOCUS9018</name>
</gene>
<dbReference type="AlphaFoldDB" id="A0A9N9CDC8"/>
<accession>A0A9N9CDC8</accession>
<proteinExistence type="predicted"/>
<keyword evidence="3" id="KW-1185">Reference proteome</keyword>
<comment type="caution">
    <text evidence="2">The sequence shown here is derived from an EMBL/GenBank/DDBJ whole genome shotgun (WGS) entry which is preliminary data.</text>
</comment>
<dbReference type="Proteomes" id="UP000789831">
    <property type="component" value="Unassembled WGS sequence"/>
</dbReference>
<name>A0A9N9CDC8_9GLOM</name>
<evidence type="ECO:0000313" key="2">
    <source>
        <dbReference type="EMBL" id="CAG8599308.1"/>
    </source>
</evidence>